<feature type="binding site" evidence="5">
    <location>
        <begin position="135"/>
        <end position="137"/>
    </location>
    <ligand>
        <name>2-oxoglutarate</name>
        <dbReference type="ChEBI" id="CHEBI:16810"/>
    </ligand>
</feature>
<feature type="binding site" evidence="6">
    <location>
        <position position="148"/>
    </location>
    <ligand>
        <name>Fe cation</name>
        <dbReference type="ChEBI" id="CHEBI:24875"/>
        <note>catalytic</note>
    </ligand>
</feature>
<dbReference type="InterPro" id="IPR037151">
    <property type="entry name" value="AlkB-like_sf"/>
</dbReference>
<dbReference type="GO" id="GO:0035516">
    <property type="term" value="F:broad specificity oxidative DNA demethylase activity"/>
    <property type="evidence" value="ECO:0007669"/>
    <property type="project" value="UniProtKB-EC"/>
</dbReference>
<dbReference type="SUPFAM" id="SSF51197">
    <property type="entry name" value="Clavaminate synthase-like"/>
    <property type="match status" value="1"/>
</dbReference>
<dbReference type="EMBL" id="JAQIPB010000002">
    <property type="protein sequence ID" value="MDA7416313.1"/>
    <property type="molecule type" value="Genomic_DNA"/>
</dbReference>
<dbReference type="PANTHER" id="PTHR16557:SF2">
    <property type="entry name" value="NUCLEIC ACID DIOXYGENASE ALKBH1"/>
    <property type="match status" value="1"/>
</dbReference>
<protein>
    <submittedName>
        <fullName evidence="8">DNA oxidative demethylase AlkB</fullName>
        <ecNumber evidence="8">1.14.11.33</ecNumber>
    </submittedName>
</protein>
<evidence type="ECO:0000256" key="1">
    <source>
        <dbReference type="ARBA" id="ARBA00022723"/>
    </source>
</evidence>
<feature type="binding site" evidence="6">
    <location>
        <position position="202"/>
    </location>
    <ligand>
        <name>Fe cation</name>
        <dbReference type="ChEBI" id="CHEBI:24875"/>
        <note>catalytic</note>
    </ligand>
</feature>
<evidence type="ECO:0000256" key="5">
    <source>
        <dbReference type="PIRSR" id="PIRSR604574-1"/>
    </source>
</evidence>
<dbReference type="EC" id="1.14.11.33" evidence="8"/>
<keyword evidence="3 8" id="KW-0560">Oxidoreductase</keyword>
<dbReference type="InterPro" id="IPR004574">
    <property type="entry name" value="Alkb"/>
</dbReference>
<feature type="binding site" evidence="5">
    <location>
        <begin position="91"/>
        <end position="93"/>
    </location>
    <ligand>
        <name>substrate</name>
    </ligand>
</feature>
<feature type="binding site" evidence="5">
    <location>
        <begin position="219"/>
        <end position="225"/>
    </location>
    <ligand>
        <name>2-oxoglutarate</name>
        <dbReference type="ChEBI" id="CHEBI:16810"/>
    </ligand>
</feature>
<keyword evidence="4 6" id="KW-0408">Iron</keyword>
<dbReference type="PANTHER" id="PTHR16557">
    <property type="entry name" value="ALKYLATED DNA REPAIR PROTEIN ALKB-RELATED"/>
    <property type="match status" value="1"/>
</dbReference>
<dbReference type="RefSeq" id="WP_271427537.1">
    <property type="nucleotide sequence ID" value="NZ_JAQIPB010000002.1"/>
</dbReference>
<evidence type="ECO:0000256" key="4">
    <source>
        <dbReference type="ARBA" id="ARBA00023004"/>
    </source>
</evidence>
<gene>
    <name evidence="8" type="primary">alkB</name>
    <name evidence="8" type="ORF">PGB34_08040</name>
</gene>
<evidence type="ECO:0000313" key="8">
    <source>
        <dbReference type="EMBL" id="MDA7416313.1"/>
    </source>
</evidence>
<feature type="domain" description="Fe2OG dioxygenase" evidence="7">
    <location>
        <begin position="128"/>
        <end position="228"/>
    </location>
</feature>
<sequence>MTRTAMQADAHTASLFDDHADPAASAPLQLEPGAAVLRGFALAQVQSLQQDLQAVLAAAPLRHLVTPGGRTMSVAMSNCGALGWVSDASGYRYTPTDPLCGQRWPAMPASFRALAVAAAARAGYEGFAPDACLVNRYAPGARLSLHQDRDERRLGQPIVSVSLGLPAVFLWGGPQRGDRTRRVPLAHGDVVVWGGPARLHFHGVMPLAEGEHPFMGACRINLTFRCAG</sequence>
<feature type="binding site" evidence="5">
    <location>
        <position position="176"/>
    </location>
    <ligand>
        <name>substrate</name>
    </ligand>
</feature>
<evidence type="ECO:0000256" key="2">
    <source>
        <dbReference type="ARBA" id="ARBA00022964"/>
    </source>
</evidence>
<dbReference type="NCBIfam" id="NF011930">
    <property type="entry name" value="PRK15401.1"/>
    <property type="match status" value="1"/>
</dbReference>
<dbReference type="PROSITE" id="PS51471">
    <property type="entry name" value="FE2OG_OXY"/>
    <property type="match status" value="1"/>
</dbReference>
<name>A0AAE3N7I2_9BURK</name>
<accession>A0AAE3N7I2</accession>
<dbReference type="GO" id="GO:0035515">
    <property type="term" value="F:oxidative RNA demethylase activity"/>
    <property type="evidence" value="ECO:0007669"/>
    <property type="project" value="TreeGrafter"/>
</dbReference>
<dbReference type="GO" id="GO:0008198">
    <property type="term" value="F:ferrous iron binding"/>
    <property type="evidence" value="ECO:0007669"/>
    <property type="project" value="TreeGrafter"/>
</dbReference>
<feature type="binding site" evidence="5">
    <location>
        <position position="150"/>
    </location>
    <ligand>
        <name>substrate</name>
    </ligand>
</feature>
<evidence type="ECO:0000259" key="7">
    <source>
        <dbReference type="PROSITE" id="PS51471"/>
    </source>
</evidence>
<dbReference type="GO" id="GO:0035513">
    <property type="term" value="P:oxidative RNA demethylation"/>
    <property type="evidence" value="ECO:0007669"/>
    <property type="project" value="TreeGrafter"/>
</dbReference>
<keyword evidence="9" id="KW-1185">Reference proteome</keyword>
<evidence type="ECO:0000256" key="6">
    <source>
        <dbReference type="PIRSR" id="PIRSR604574-2"/>
    </source>
</evidence>
<dbReference type="Pfam" id="PF13532">
    <property type="entry name" value="2OG-FeII_Oxy_2"/>
    <property type="match status" value="1"/>
</dbReference>
<feature type="binding site" evidence="6">
    <location>
        <position position="146"/>
    </location>
    <ligand>
        <name>Fe cation</name>
        <dbReference type="ChEBI" id="CHEBI:24875"/>
        <note>catalytic</note>
    </ligand>
</feature>
<comment type="cofactor">
    <cofactor evidence="6">
        <name>Fe(2+)</name>
        <dbReference type="ChEBI" id="CHEBI:29033"/>
    </cofactor>
    <text evidence="6">Binds 1 Fe(2+) ion per subunit.</text>
</comment>
<evidence type="ECO:0000313" key="9">
    <source>
        <dbReference type="Proteomes" id="UP001212602"/>
    </source>
</evidence>
<dbReference type="GO" id="GO:0005737">
    <property type="term" value="C:cytoplasm"/>
    <property type="evidence" value="ECO:0007669"/>
    <property type="project" value="TreeGrafter"/>
</dbReference>
<comment type="caution">
    <text evidence="8">The sequence shown here is derived from an EMBL/GenBank/DDBJ whole genome shotgun (WGS) entry which is preliminary data.</text>
</comment>
<dbReference type="AlphaFoldDB" id="A0AAE3N7I2"/>
<reference evidence="8" key="1">
    <citation type="submission" date="2023-01" db="EMBL/GenBank/DDBJ databases">
        <title>Xenophilus mangrovi sp. nov., isolated from soil of Mangrove nature reserve.</title>
        <authorList>
            <person name="Xu S."/>
            <person name="Liu Z."/>
            <person name="Xu Y."/>
        </authorList>
    </citation>
    <scope>NUCLEOTIDE SEQUENCE</scope>
    <source>
        <strain evidence="8">YW8</strain>
    </source>
</reference>
<feature type="binding site" evidence="5">
    <location>
        <position position="84"/>
    </location>
    <ligand>
        <name>substrate</name>
    </ligand>
</feature>
<dbReference type="InterPro" id="IPR027450">
    <property type="entry name" value="AlkB-like"/>
</dbReference>
<organism evidence="8 9">
    <name type="scientific">Xenophilus arseniciresistens</name>
    <dbReference type="NCBI Taxonomy" id="1283306"/>
    <lineage>
        <taxon>Bacteria</taxon>
        <taxon>Pseudomonadati</taxon>
        <taxon>Pseudomonadota</taxon>
        <taxon>Betaproteobacteria</taxon>
        <taxon>Burkholderiales</taxon>
        <taxon>Comamonadaceae</taxon>
        <taxon>Xenophilus</taxon>
    </lineage>
</organism>
<proteinExistence type="predicted"/>
<dbReference type="Proteomes" id="UP001212602">
    <property type="component" value="Unassembled WGS sequence"/>
</dbReference>
<evidence type="ECO:0000256" key="3">
    <source>
        <dbReference type="ARBA" id="ARBA00023002"/>
    </source>
</evidence>
<keyword evidence="1 6" id="KW-0479">Metal-binding</keyword>
<keyword evidence="2" id="KW-0223">Dioxygenase</keyword>
<dbReference type="InterPro" id="IPR005123">
    <property type="entry name" value="Oxoglu/Fe-dep_dioxygenase_dom"/>
</dbReference>
<dbReference type="Gene3D" id="2.60.120.590">
    <property type="entry name" value="Alpha-ketoglutarate-dependent dioxygenase AlkB-like"/>
    <property type="match status" value="1"/>
</dbReference>